<dbReference type="EMBL" id="FPBH01000015">
    <property type="protein sequence ID" value="SFU20898.1"/>
    <property type="molecule type" value="Genomic_DNA"/>
</dbReference>
<evidence type="ECO:0000313" key="2">
    <source>
        <dbReference type="EMBL" id="SFU20898.1"/>
    </source>
</evidence>
<evidence type="ECO:0000313" key="3">
    <source>
        <dbReference type="Proteomes" id="UP000198844"/>
    </source>
</evidence>
<dbReference type="Proteomes" id="UP000198844">
    <property type="component" value="Unassembled WGS sequence"/>
</dbReference>
<sequence>MDKAVFWSSNVLGHRCCITSGAILIGISRATFPKSSAGSSTLRGAVRDKDAGYFTIMRRIDDVLNVSGHRLGTMEIESALASHVAVADAAVVSRPDDKTRQSLLLS</sequence>
<dbReference type="PANTHER" id="PTHR24095">
    <property type="entry name" value="ACETYL-COENZYME A SYNTHETASE"/>
    <property type="match status" value="1"/>
</dbReference>
<name>A0A1I7EAE0_9BURK</name>
<evidence type="ECO:0000259" key="1">
    <source>
        <dbReference type="Pfam" id="PF13193"/>
    </source>
</evidence>
<organism evidence="2 3">
    <name type="scientific">Paraburkholderia aspalathi</name>
    <dbReference type="NCBI Taxonomy" id="1324617"/>
    <lineage>
        <taxon>Bacteria</taxon>
        <taxon>Pseudomonadati</taxon>
        <taxon>Pseudomonadota</taxon>
        <taxon>Betaproteobacteria</taxon>
        <taxon>Burkholderiales</taxon>
        <taxon>Burkholderiaceae</taxon>
        <taxon>Paraburkholderia</taxon>
    </lineage>
</organism>
<protein>
    <submittedName>
        <fullName evidence="2">Acetyl-CoA synthetase</fullName>
    </submittedName>
</protein>
<dbReference type="Gene3D" id="3.30.300.30">
    <property type="match status" value="1"/>
</dbReference>
<proteinExistence type="predicted"/>
<accession>A0A1I7EAE0</accession>
<dbReference type="GO" id="GO:0005829">
    <property type="term" value="C:cytosol"/>
    <property type="evidence" value="ECO:0007669"/>
    <property type="project" value="TreeGrafter"/>
</dbReference>
<dbReference type="SUPFAM" id="SSF56801">
    <property type="entry name" value="Acetyl-CoA synthetase-like"/>
    <property type="match status" value="1"/>
</dbReference>
<dbReference type="AlphaFoldDB" id="A0A1I7EAE0"/>
<gene>
    <name evidence="2" type="ORF">SAMN05192563_1015130</name>
</gene>
<feature type="domain" description="AMP-binding enzyme C-terminal" evidence="1">
    <location>
        <begin position="75"/>
        <end position="102"/>
    </location>
</feature>
<dbReference type="GO" id="GO:0006085">
    <property type="term" value="P:acetyl-CoA biosynthetic process"/>
    <property type="evidence" value="ECO:0007669"/>
    <property type="project" value="TreeGrafter"/>
</dbReference>
<dbReference type="Pfam" id="PF13193">
    <property type="entry name" value="AMP-binding_C"/>
    <property type="match status" value="1"/>
</dbReference>
<dbReference type="InterPro" id="IPR025110">
    <property type="entry name" value="AMP-bd_C"/>
</dbReference>
<reference evidence="2 3" key="1">
    <citation type="submission" date="2016-10" db="EMBL/GenBank/DDBJ databases">
        <authorList>
            <person name="de Groot N.N."/>
        </authorList>
    </citation>
    <scope>NUCLEOTIDE SEQUENCE [LARGE SCALE GENOMIC DNA]</scope>
    <source>
        <strain evidence="2 3">LMG 27731</strain>
    </source>
</reference>
<dbReference type="InterPro" id="IPR045851">
    <property type="entry name" value="AMP-bd_C_sf"/>
</dbReference>
<dbReference type="GO" id="GO:0003987">
    <property type="term" value="F:acetate-CoA ligase activity"/>
    <property type="evidence" value="ECO:0007669"/>
    <property type="project" value="TreeGrafter"/>
</dbReference>
<dbReference type="PANTHER" id="PTHR24095:SF14">
    <property type="entry name" value="ACETYL-COENZYME A SYNTHETASE 1"/>
    <property type="match status" value="1"/>
</dbReference>